<name>C1G6S4_PARBD</name>
<feature type="region of interest" description="Disordered" evidence="1">
    <location>
        <begin position="229"/>
        <end position="285"/>
    </location>
</feature>
<dbReference type="PANTHER" id="PTHR13384:SF19">
    <property type="entry name" value="G PATCH DOMAIN-CONTAINING PROTEIN 1"/>
    <property type="match status" value="1"/>
</dbReference>
<dbReference type="InterPro" id="IPR011666">
    <property type="entry name" value="DUF1604"/>
</dbReference>
<dbReference type="Pfam" id="PF26093">
    <property type="entry name" value="HTH_TGH"/>
    <property type="match status" value="1"/>
</dbReference>
<dbReference type="InterPro" id="IPR000467">
    <property type="entry name" value="G_patch_dom"/>
</dbReference>
<dbReference type="Pfam" id="PF01585">
    <property type="entry name" value="G-patch"/>
    <property type="match status" value="1"/>
</dbReference>
<dbReference type="AlphaFoldDB" id="C1G6S4"/>
<evidence type="ECO:0000313" key="4">
    <source>
        <dbReference type="Proteomes" id="UP000001628"/>
    </source>
</evidence>
<accession>C1G6S4</accession>
<dbReference type="HOGENOM" id="CLU_008613_3_0_1"/>
<dbReference type="GO" id="GO:0005634">
    <property type="term" value="C:nucleus"/>
    <property type="evidence" value="ECO:0007669"/>
    <property type="project" value="TreeGrafter"/>
</dbReference>
<dbReference type="EMBL" id="KN275959">
    <property type="protein sequence ID" value="EEH46781.1"/>
    <property type="molecule type" value="Genomic_DNA"/>
</dbReference>
<feature type="compositionally biased region" description="Basic and acidic residues" evidence="1">
    <location>
        <begin position="591"/>
        <end position="603"/>
    </location>
</feature>
<feature type="region of interest" description="Disordered" evidence="1">
    <location>
        <begin position="712"/>
        <end position="731"/>
    </location>
</feature>
<protein>
    <recommendedName>
        <fullName evidence="2">G-patch domain-containing protein</fullName>
    </recommendedName>
</protein>
<evidence type="ECO:0000259" key="2">
    <source>
        <dbReference type="PROSITE" id="PS50174"/>
    </source>
</evidence>
<dbReference type="eggNOG" id="KOG2138">
    <property type="taxonomic scope" value="Eukaryota"/>
</dbReference>
<feature type="region of interest" description="Disordered" evidence="1">
    <location>
        <begin position="446"/>
        <end position="468"/>
    </location>
</feature>
<evidence type="ECO:0000313" key="3">
    <source>
        <dbReference type="EMBL" id="EEH46781.1"/>
    </source>
</evidence>
<dbReference type="Pfam" id="PF07713">
    <property type="entry name" value="DUF1604"/>
    <property type="match status" value="1"/>
</dbReference>
<dbReference type="InParanoid" id="C1G6S4"/>
<dbReference type="STRING" id="502780.C1G6S4"/>
<dbReference type="VEuPathDB" id="FungiDB:PADG_02879"/>
<evidence type="ECO:0000256" key="1">
    <source>
        <dbReference type="SAM" id="MobiDB-lite"/>
    </source>
</evidence>
<dbReference type="KEGG" id="pbn:PADG_02879"/>
<feature type="compositionally biased region" description="Basic and acidic residues" evidence="1">
    <location>
        <begin position="716"/>
        <end position="731"/>
    </location>
</feature>
<dbReference type="GeneID" id="22582288"/>
<dbReference type="Proteomes" id="UP000001628">
    <property type="component" value="Unassembled WGS sequence"/>
</dbReference>
<gene>
    <name evidence="3" type="ORF">PADG_02879</name>
</gene>
<feature type="region of interest" description="Disordered" evidence="1">
    <location>
        <begin position="84"/>
        <end position="108"/>
    </location>
</feature>
<organism evidence="3 4">
    <name type="scientific">Paracoccidioides brasiliensis (strain Pb18)</name>
    <dbReference type="NCBI Taxonomy" id="502780"/>
    <lineage>
        <taxon>Eukaryota</taxon>
        <taxon>Fungi</taxon>
        <taxon>Dikarya</taxon>
        <taxon>Ascomycota</taxon>
        <taxon>Pezizomycotina</taxon>
        <taxon>Eurotiomycetes</taxon>
        <taxon>Eurotiomycetidae</taxon>
        <taxon>Onygenales</taxon>
        <taxon>Ajellomycetaceae</taxon>
        <taxon>Paracoccidioides</taxon>
    </lineage>
</organism>
<dbReference type="OrthoDB" id="20507at2759"/>
<dbReference type="OMA" id="QLWQQHA"/>
<feature type="compositionally biased region" description="Polar residues" evidence="1">
    <location>
        <begin position="561"/>
        <end position="587"/>
    </location>
</feature>
<feature type="region of interest" description="Disordered" evidence="1">
    <location>
        <begin position="561"/>
        <end position="603"/>
    </location>
</feature>
<proteinExistence type="predicted"/>
<feature type="domain" description="G-patch" evidence="2">
    <location>
        <begin position="151"/>
        <end position="217"/>
    </location>
</feature>
<dbReference type="PROSITE" id="PS50174">
    <property type="entry name" value="G_PATCH"/>
    <property type="match status" value="1"/>
</dbReference>
<sequence length="762" mass="82813">MATKRSRATFEDESLHSPYAVYGTPLPPYDPEARDDGSYVPVWKQEVRDDWGRKRLHGAFTGGFSAGYFNTVGSKEGWTPSTFVSSRRNRAKDAKQSAQQQRPEDFMDEEDLREAEESRKFQTAGDYAGFGSTATDATRMGGLMDLFKTAGETMGVKLLKRMGWKEGQGIGPKVQRKANLDDGDGVEGTTHLFAPANPPMITFMKKNDYKGLGFEGKVRLDSLTRPETGTTKRIYMGEGEDSDASGEPKLSMNGNTSHKRKQSKKGGFGVGILNDTGSDDEDPYEMGPQISYNRFIDYDKKAKNGSNNITTAPRPSIGLSNPLLGTKPVFISKKKASAEKTKTGFRKCHDGRLPLDGFLHGVEIAGLTISSREKKYAPPEIPKNWKSTKIPSQKAPVPNYISNAEAAKSSLDPASRAALLGEAQLPDKSIFDYMTPAGREKIARATGRTDLPPALGEKGPGGSEPTEAQKQKDLWNLVPKLDKDVAKQALERGISGWMPYAEDEAKRSRYRSFLEVRAGLRSKLPDRASDATTDNWIAELNEFARAAQVFKPISGLMASRFTSSTGTQPHPQSLLHPTTASAESQQGRLLRRPDPKPKDPAEEAAKMGMYGPLTRSSLPFAPFRLLCKRFNVRPPANIFFDAADLPGGNAGRTPASSSGSKLDILSKEAVNRILVDAAKRVEGAVGAGTGTDASAGTGTGLIAEDGQWQQAVEQSPSERKEVVVDSERNEALEAERPGDAVFKAIFGSDNGEDEDAEADIVD</sequence>
<dbReference type="GO" id="GO:0006397">
    <property type="term" value="P:mRNA processing"/>
    <property type="evidence" value="ECO:0007669"/>
    <property type="project" value="InterPro"/>
</dbReference>
<dbReference type="PANTHER" id="PTHR13384">
    <property type="entry name" value="G PATCH DOMAIN-CONTAINING PROTEIN 1"/>
    <property type="match status" value="1"/>
</dbReference>
<dbReference type="GO" id="GO:0003723">
    <property type="term" value="F:RNA binding"/>
    <property type="evidence" value="ECO:0007669"/>
    <property type="project" value="TreeGrafter"/>
</dbReference>
<reference evidence="3 4" key="1">
    <citation type="journal article" date="2011" name="PLoS Genet.">
        <title>Comparative genomic analysis of human fungal pathogens causing paracoccidioidomycosis.</title>
        <authorList>
            <person name="Desjardins C.A."/>
            <person name="Champion M.D."/>
            <person name="Holder J.W."/>
            <person name="Muszewska A."/>
            <person name="Goldberg J."/>
            <person name="Bailao A.M."/>
            <person name="Brigido M.M."/>
            <person name="Ferreira M.E."/>
            <person name="Garcia A.M."/>
            <person name="Grynberg M."/>
            <person name="Gujja S."/>
            <person name="Heiman D.I."/>
            <person name="Henn M.R."/>
            <person name="Kodira C.D."/>
            <person name="Leon-Narvaez H."/>
            <person name="Longo L.V."/>
            <person name="Ma L.J."/>
            <person name="Malavazi I."/>
            <person name="Matsuo A.L."/>
            <person name="Morais F.V."/>
            <person name="Pereira M."/>
            <person name="Rodriguez-Brito S."/>
            <person name="Sakthikumar S."/>
            <person name="Salem-Izacc S.M."/>
            <person name="Sykes S.M."/>
            <person name="Teixeira M.M."/>
            <person name="Vallejo M.C."/>
            <person name="Walter M.E."/>
            <person name="Yandava C."/>
            <person name="Young S."/>
            <person name="Zeng Q."/>
            <person name="Zucker J."/>
            <person name="Felipe M.S."/>
            <person name="Goldman G.H."/>
            <person name="Haas B.J."/>
            <person name="McEwen J.G."/>
            <person name="Nino-Vega G."/>
            <person name="Puccia R."/>
            <person name="San-Blas G."/>
            <person name="Soares C.M."/>
            <person name="Birren B.W."/>
            <person name="Cuomo C.A."/>
        </authorList>
    </citation>
    <scope>NUCLEOTIDE SEQUENCE [LARGE SCALE GENOMIC DNA]</scope>
    <source>
        <strain evidence="3 4">Pb18</strain>
    </source>
</reference>
<dbReference type="RefSeq" id="XP_010758639.1">
    <property type="nucleotide sequence ID" value="XM_010760337.1"/>
</dbReference>
<keyword evidence="4" id="KW-1185">Reference proteome</keyword>